<reference evidence="1 2" key="1">
    <citation type="submission" date="2016-07" db="EMBL/GenBank/DDBJ databases">
        <authorList>
            <consortium name="Pathogen Informatics"/>
        </authorList>
    </citation>
    <scope>NUCLEOTIDE SEQUENCE [LARGE SCALE GENOMIC DNA]</scope>
</reference>
<protein>
    <submittedName>
        <fullName evidence="1">VIR protein</fullName>
    </submittedName>
</protein>
<dbReference type="VEuPathDB" id="PlasmoDB:PVP01_0000930"/>
<dbReference type="Proteomes" id="UP000196402">
    <property type="component" value="Chromosome 3"/>
</dbReference>
<dbReference type="EMBL" id="LT615241">
    <property type="protein sequence ID" value="SCO65470.1"/>
    <property type="molecule type" value="Genomic_DNA"/>
</dbReference>
<dbReference type="VEuPathDB" id="PlasmoDB:PVW1_100020000"/>
<dbReference type="VEuPathDB" id="PlasmoDB:PVPAM_000033900"/>
<dbReference type="InterPro" id="IPR008780">
    <property type="entry name" value="Plasmodium_Vir"/>
</dbReference>
<dbReference type="Pfam" id="PF05795">
    <property type="entry name" value="Plasmodium_Vir"/>
    <property type="match status" value="1"/>
</dbReference>
<organism evidence="1 2">
    <name type="scientific">Plasmodium vivax</name>
    <name type="common">malaria parasite P. vivax</name>
    <dbReference type="NCBI Taxonomy" id="5855"/>
    <lineage>
        <taxon>Eukaryota</taxon>
        <taxon>Sar</taxon>
        <taxon>Alveolata</taxon>
        <taxon>Apicomplexa</taxon>
        <taxon>Aconoidasida</taxon>
        <taxon>Haemosporida</taxon>
        <taxon>Plasmodiidae</taxon>
        <taxon>Plasmodium</taxon>
        <taxon>Plasmodium (Plasmodium)</taxon>
    </lineage>
</organism>
<evidence type="ECO:0000313" key="1">
    <source>
        <dbReference type="EMBL" id="SCO65470.1"/>
    </source>
</evidence>
<sequence length="318" mass="36300">MSNDNLNISFDKSVEEGDYIEVYKAFCDNVTDKLGEDKERYDRLCLKLMRNLDPYVEVGGRSIIYSDRCSNVNNWFYYTIDKKKNYNKDIIYRIFDLSRYIRSGNNNYGCTYYSYDTEYKDPINTIHLKIFNDNIDVIKNTLMGRGQENNKHCQKYVCECVNIYHKMNKSYCSGPSAQPHKHQKTCDMLKTLKQSYNMFLFDNSEIRSKIPSLEAIDDDLLAKCPSIQSQHSLQAVADDHSGSSTSKIPATIGTMAGVSSVFALLYKLTPAGRWINTGLRGNGGRTNNSLYTNGADDLILDGLEHNNFNSYNIGYEAA</sequence>
<gene>
    <name evidence="1" type="ORF">PVT01_030028500</name>
</gene>
<name>A0A1G4GSB5_PLAVI</name>
<evidence type="ECO:0000313" key="2">
    <source>
        <dbReference type="Proteomes" id="UP000196402"/>
    </source>
</evidence>
<proteinExistence type="predicted"/>
<dbReference type="AlphaFoldDB" id="A0A1G4GSB5"/>
<accession>A0A1G4GSB5</accession>